<dbReference type="InterPro" id="IPR052563">
    <property type="entry name" value="FliK"/>
</dbReference>
<feature type="domain" description="Flagellar hook-length control protein-like C-terminal" evidence="2">
    <location>
        <begin position="493"/>
        <end position="575"/>
    </location>
</feature>
<keyword evidence="3" id="KW-0966">Cell projection</keyword>
<dbReference type="InterPro" id="IPR038610">
    <property type="entry name" value="FliK-like_C_sf"/>
</dbReference>
<feature type="region of interest" description="Disordered" evidence="1">
    <location>
        <begin position="254"/>
        <end position="277"/>
    </location>
</feature>
<evidence type="ECO:0000313" key="3">
    <source>
        <dbReference type="EMBL" id="QSX32719.1"/>
    </source>
</evidence>
<keyword evidence="3" id="KW-0969">Cilium</keyword>
<dbReference type="CDD" id="cd17470">
    <property type="entry name" value="T3SS_Flik_C"/>
    <property type="match status" value="1"/>
</dbReference>
<feature type="compositionally biased region" description="Basic and acidic residues" evidence="1">
    <location>
        <begin position="169"/>
        <end position="181"/>
    </location>
</feature>
<dbReference type="Pfam" id="PF02120">
    <property type="entry name" value="Flg_hook"/>
    <property type="match status" value="1"/>
</dbReference>
<accession>A0ABX7QN95</accession>
<dbReference type="PANTHER" id="PTHR37533">
    <property type="entry name" value="FLAGELLAR HOOK-LENGTH CONTROL PROTEIN"/>
    <property type="match status" value="1"/>
</dbReference>
<evidence type="ECO:0000313" key="4">
    <source>
        <dbReference type="Proteomes" id="UP000662770"/>
    </source>
</evidence>
<feature type="region of interest" description="Disordered" evidence="1">
    <location>
        <begin position="565"/>
        <end position="603"/>
    </location>
</feature>
<reference evidence="3 4" key="1">
    <citation type="submission" date="2021-03" db="EMBL/GenBank/DDBJ databases">
        <title>Novel species identification of genus Shewanella.</title>
        <authorList>
            <person name="Liu G."/>
            <person name="Zhang Q."/>
        </authorList>
    </citation>
    <scope>NUCLEOTIDE SEQUENCE [LARGE SCALE GENOMIC DNA]</scope>
    <source>
        <strain evidence="3 4">FJAT-51800</strain>
    </source>
</reference>
<dbReference type="Proteomes" id="UP000662770">
    <property type="component" value="Chromosome"/>
</dbReference>
<feature type="region of interest" description="Disordered" evidence="1">
    <location>
        <begin position="1"/>
        <end position="24"/>
    </location>
</feature>
<keyword evidence="3" id="KW-0282">Flagellum</keyword>
<feature type="compositionally biased region" description="Low complexity" evidence="1">
    <location>
        <begin position="565"/>
        <end position="579"/>
    </location>
</feature>
<dbReference type="PANTHER" id="PTHR37533:SF2">
    <property type="entry name" value="FLAGELLAR HOOK-LENGTH CONTROL PROTEIN"/>
    <property type="match status" value="1"/>
</dbReference>
<dbReference type="Gene3D" id="3.30.750.140">
    <property type="match status" value="1"/>
</dbReference>
<protein>
    <submittedName>
        <fullName evidence="3">Flagellar hook-length control protein FliK</fullName>
    </submittedName>
</protein>
<feature type="region of interest" description="Disordered" evidence="1">
    <location>
        <begin position="169"/>
        <end position="194"/>
    </location>
</feature>
<dbReference type="EMBL" id="CP071503">
    <property type="protein sequence ID" value="QSX32719.1"/>
    <property type="molecule type" value="Genomic_DNA"/>
</dbReference>
<dbReference type="InterPro" id="IPR021136">
    <property type="entry name" value="Flagellar_hook_control-like_C"/>
</dbReference>
<sequence>MQQLASQISSSSNNAPKLGAADGLLSTGKSIDFDNLQENPSFNEIYQQAQGSIESPRKSKEFLAPYQPKASTKSQAANAVADADDSDAVTTTLQQIALGKMLPSAAQQQVATADNDTVTNIDTFTNIDPETEVAATELVQQLAGLSPAEQDQLQAMIAKLLAQLSGGDAAEKGDSAQDADRVVANNESAESSAKDDATLLAQLNALVAALMHPQAKPLANEAVDKVGANVNDDAADISLEQLLVNLEQPITVTDASSTADKSESTDEDISAEDGSASSLETAATASALVADDLIATPAESNLASNNVVKDQDEHKIEQLAIAVLSFLAQAAEQNVSEHAAQPSSAVNVEPAVVTNSMADTINKGQQALLQMLSQRLATTSNATNDAPQGPATAVSAAQGDVDSSFVDKVMQLVTNADATNTHAATMSPQMKFTAQIEVDSMAAVKDLQATQMHNLQQQQTQSPASVHLSLRQANEAQVNQQELVQRFAPVMRQQLLTMVKDGIQHAEIRLDPPELGSMTVKVQVRGDHTQVQFHVTQTQAKDLIDQAMPRLRDMLQQQGMNLADSQVSYGGSGQQSQSGMAGGGSSAAVGEFGADSDESSTEVANQALNISESYASGIDYYA</sequence>
<dbReference type="RefSeq" id="WP_207353959.1">
    <property type="nucleotide sequence ID" value="NZ_CP071503.1"/>
</dbReference>
<organism evidence="3 4">
    <name type="scientific">Shewanella avicenniae</name>
    <dbReference type="NCBI Taxonomy" id="2814294"/>
    <lineage>
        <taxon>Bacteria</taxon>
        <taxon>Pseudomonadati</taxon>
        <taxon>Pseudomonadota</taxon>
        <taxon>Gammaproteobacteria</taxon>
        <taxon>Alteromonadales</taxon>
        <taxon>Shewanellaceae</taxon>
        <taxon>Shewanella</taxon>
    </lineage>
</organism>
<feature type="compositionally biased region" description="Polar residues" evidence="1">
    <location>
        <begin position="1"/>
        <end position="15"/>
    </location>
</feature>
<proteinExistence type="predicted"/>
<gene>
    <name evidence="3" type="ORF">JYB87_13305</name>
</gene>
<name>A0ABX7QN95_9GAMM</name>
<evidence type="ECO:0000259" key="2">
    <source>
        <dbReference type="Pfam" id="PF02120"/>
    </source>
</evidence>
<keyword evidence="4" id="KW-1185">Reference proteome</keyword>
<evidence type="ECO:0000256" key="1">
    <source>
        <dbReference type="SAM" id="MobiDB-lite"/>
    </source>
</evidence>